<organism evidence="2 3">
    <name type="scientific">Romanomermis culicivorax</name>
    <name type="common">Nematode worm</name>
    <dbReference type="NCBI Taxonomy" id="13658"/>
    <lineage>
        <taxon>Eukaryota</taxon>
        <taxon>Metazoa</taxon>
        <taxon>Ecdysozoa</taxon>
        <taxon>Nematoda</taxon>
        <taxon>Enoplea</taxon>
        <taxon>Dorylaimia</taxon>
        <taxon>Mermithida</taxon>
        <taxon>Mermithoidea</taxon>
        <taxon>Mermithidae</taxon>
        <taxon>Romanomermis</taxon>
    </lineage>
</organism>
<feature type="compositionally biased region" description="Polar residues" evidence="1">
    <location>
        <begin position="10"/>
        <end position="19"/>
    </location>
</feature>
<dbReference type="WBParaSite" id="nRc.2.0.1.t27095-RA">
    <property type="protein sequence ID" value="nRc.2.0.1.t27095-RA"/>
    <property type="gene ID" value="nRc.2.0.1.g27095"/>
</dbReference>
<reference evidence="3" key="1">
    <citation type="submission" date="2022-11" db="UniProtKB">
        <authorList>
            <consortium name="WormBaseParasite"/>
        </authorList>
    </citation>
    <scope>IDENTIFICATION</scope>
</reference>
<dbReference type="AlphaFoldDB" id="A0A915JLN6"/>
<feature type="region of interest" description="Disordered" evidence="1">
    <location>
        <begin position="1"/>
        <end position="41"/>
    </location>
</feature>
<sequence length="58" mass="6753">MSKLKEQTKTHIQQESWGENISKKDSKGRMMTTKTRGQSSMRKLSKLIWINPAYPKSL</sequence>
<feature type="compositionally biased region" description="Polar residues" evidence="1">
    <location>
        <begin position="32"/>
        <end position="41"/>
    </location>
</feature>
<evidence type="ECO:0000313" key="2">
    <source>
        <dbReference type="Proteomes" id="UP000887565"/>
    </source>
</evidence>
<evidence type="ECO:0000313" key="3">
    <source>
        <dbReference type="WBParaSite" id="nRc.2.0.1.t27095-RA"/>
    </source>
</evidence>
<evidence type="ECO:0000256" key="1">
    <source>
        <dbReference type="SAM" id="MobiDB-lite"/>
    </source>
</evidence>
<accession>A0A915JLN6</accession>
<dbReference type="Proteomes" id="UP000887565">
    <property type="component" value="Unplaced"/>
</dbReference>
<proteinExistence type="predicted"/>
<protein>
    <submittedName>
        <fullName evidence="3">Uncharacterized protein</fullName>
    </submittedName>
</protein>
<keyword evidence="2" id="KW-1185">Reference proteome</keyword>
<name>A0A915JLN6_ROMCU</name>